<accession>A0A5P0V393</accession>
<feature type="chain" id="PRO_5043207927" evidence="8">
    <location>
        <begin position="28"/>
        <end position="371"/>
    </location>
</feature>
<dbReference type="Gene3D" id="2.60.40.2100">
    <property type="match status" value="1"/>
</dbReference>
<dbReference type="RefSeq" id="WP_153080028.1">
    <property type="nucleotide sequence ID" value="NZ_JAHOMZ010000007.1"/>
</dbReference>
<organism evidence="9 12">
    <name type="scientific">Segatella copri</name>
    <dbReference type="NCBI Taxonomy" id="165179"/>
    <lineage>
        <taxon>Bacteria</taxon>
        <taxon>Pseudomonadati</taxon>
        <taxon>Bacteroidota</taxon>
        <taxon>Bacteroidia</taxon>
        <taxon>Bacteroidales</taxon>
        <taxon>Prevotellaceae</taxon>
        <taxon>Segatella</taxon>
    </lineage>
</organism>
<keyword evidence="5" id="KW-0564">Palmitate</keyword>
<comment type="caution">
    <text evidence="9">The sequence shown here is derived from an EMBL/GenBank/DDBJ whole genome shotgun (WGS) entry which is preliminary data.</text>
</comment>
<dbReference type="EMBL" id="VZAZ01000041">
    <property type="protein sequence ID" value="MQO55938.1"/>
    <property type="molecule type" value="Genomic_DNA"/>
</dbReference>
<feature type="signal peptide" evidence="8">
    <location>
        <begin position="1"/>
        <end position="27"/>
    </location>
</feature>
<protein>
    <submittedName>
        <fullName evidence="9">FimB/Mfa2 family fimbrial subunit</fullName>
    </submittedName>
</protein>
<keyword evidence="3 8" id="KW-0732">Signal</keyword>
<reference evidence="11 12" key="1">
    <citation type="submission" date="2019-09" db="EMBL/GenBank/DDBJ databases">
        <title>Distinct polysaccharide growth profiles of human intestinal Prevotella copri isolates.</title>
        <authorList>
            <person name="Fehlner-Peach H."/>
            <person name="Magnabosco C."/>
            <person name="Raghavan V."/>
            <person name="Scher J.U."/>
            <person name="Tett A."/>
            <person name="Cox L.M."/>
            <person name="Gottsegen C."/>
            <person name="Watters A."/>
            <person name="Wiltshire- Gordon J.D."/>
            <person name="Segata N."/>
            <person name="Bonneau R."/>
            <person name="Littman D.R."/>
        </authorList>
    </citation>
    <scope>NUCLEOTIDE SEQUENCE [LARGE SCALE GENOMIC DNA]</scope>
    <source>
        <strain evidence="10 11">BVe41219</strain>
        <strain evidence="9">IK21513</strain>
        <strain evidence="12">iK21513</strain>
    </source>
</reference>
<keyword evidence="4" id="KW-0472">Membrane</keyword>
<dbReference type="Pfam" id="PF08842">
    <property type="entry name" value="Mfa2"/>
    <property type="match status" value="1"/>
</dbReference>
<evidence type="ECO:0000256" key="5">
    <source>
        <dbReference type="ARBA" id="ARBA00023139"/>
    </source>
</evidence>
<dbReference type="InterPro" id="IPR014941">
    <property type="entry name" value="FimB/Mfa2/Mfa3"/>
</dbReference>
<name>A0A5P0V393_9BACT</name>
<dbReference type="EMBL" id="VZCY01000050">
    <property type="protein sequence ID" value="MQN09500.1"/>
    <property type="molecule type" value="Genomic_DNA"/>
</dbReference>
<dbReference type="Gene3D" id="2.60.40.2090">
    <property type="match status" value="1"/>
</dbReference>
<evidence type="ECO:0000313" key="11">
    <source>
        <dbReference type="Proteomes" id="UP000358159"/>
    </source>
</evidence>
<dbReference type="AlphaFoldDB" id="A0A5P0V393"/>
<evidence type="ECO:0000256" key="2">
    <source>
        <dbReference type="ARBA" id="ARBA00007248"/>
    </source>
</evidence>
<comment type="subcellular location">
    <subcellularLocation>
        <location evidence="1">Cell outer membrane</location>
    </subcellularLocation>
</comment>
<evidence type="ECO:0000256" key="4">
    <source>
        <dbReference type="ARBA" id="ARBA00023136"/>
    </source>
</evidence>
<sequence length="371" mass="42049">MAHFLNNKCCKLVCISAIALTSLSSCMKDDITGCPTAKLSLKFDYTYNVKEADAFSAEVKNLNVYVFDKNGKFVDNYTESADKFETGHKMEITDLQAGKYTFVCLARDKQPAAMGTRAEGDDETEFRFTKLTPGISTINDLQEEMGKKNEEESVNDKHFTALYTAQDSLNFDGENDVQGKLSLMKCTKTYRVVMLPFEPDQEGFTAENFDVEIKGSAALLDYKGDKVKPKAITYLPYEKKLVENHSGKTEVEGEDVEKALVYDLSSSRMFETKDDNKSRASDGSSQYDDKRIVITDKRINKVIFNHSLPWFLSLCASDRYGKDWSDQQYLDRQDHYTLVFYVPAPSSTYSMDARIKVNNWVLNLQNADLGK</sequence>
<keyword evidence="6" id="KW-0998">Cell outer membrane</keyword>
<dbReference type="GO" id="GO:0009279">
    <property type="term" value="C:cell outer membrane"/>
    <property type="evidence" value="ECO:0007669"/>
    <property type="project" value="UniProtKB-SubCell"/>
</dbReference>
<gene>
    <name evidence="10" type="ORF">F7D42_09510</name>
    <name evidence="9" type="ORF">F7D97_06025</name>
</gene>
<evidence type="ECO:0000256" key="1">
    <source>
        <dbReference type="ARBA" id="ARBA00004442"/>
    </source>
</evidence>
<dbReference type="Proteomes" id="UP000358159">
    <property type="component" value="Unassembled WGS sequence"/>
</dbReference>
<evidence type="ECO:0000256" key="7">
    <source>
        <dbReference type="ARBA" id="ARBA00023288"/>
    </source>
</evidence>
<evidence type="ECO:0000256" key="8">
    <source>
        <dbReference type="SAM" id="SignalP"/>
    </source>
</evidence>
<evidence type="ECO:0000256" key="6">
    <source>
        <dbReference type="ARBA" id="ARBA00023237"/>
    </source>
</evidence>
<evidence type="ECO:0000313" key="10">
    <source>
        <dbReference type="EMBL" id="MQO55938.1"/>
    </source>
</evidence>
<evidence type="ECO:0000313" key="12">
    <source>
        <dbReference type="Proteomes" id="UP000406735"/>
    </source>
</evidence>
<evidence type="ECO:0000313" key="9">
    <source>
        <dbReference type="EMBL" id="MQN09500.1"/>
    </source>
</evidence>
<evidence type="ECO:0000256" key="3">
    <source>
        <dbReference type="ARBA" id="ARBA00022729"/>
    </source>
</evidence>
<comment type="similarity">
    <text evidence="2">Belongs to the bacteroidetes fimbrillin superfamily. FimB/Mfa2 family.</text>
</comment>
<dbReference type="Proteomes" id="UP000406735">
    <property type="component" value="Unassembled WGS sequence"/>
</dbReference>
<proteinExistence type="inferred from homology"/>
<keyword evidence="7" id="KW-0449">Lipoprotein</keyword>